<comment type="similarity">
    <text evidence="2 6">Belongs to the acyl-CoA dehydrogenase family.</text>
</comment>
<organism evidence="11 12">
    <name type="scientific">Pseudomonas costantinii</name>
    <dbReference type="NCBI Taxonomy" id="168469"/>
    <lineage>
        <taxon>Bacteria</taxon>
        <taxon>Pseudomonadati</taxon>
        <taxon>Pseudomonadota</taxon>
        <taxon>Gammaproteobacteria</taxon>
        <taxon>Pseudomonadales</taxon>
        <taxon>Pseudomonadaceae</taxon>
        <taxon>Pseudomonas</taxon>
    </lineage>
</organism>
<dbReference type="SUPFAM" id="SSF47203">
    <property type="entry name" value="Acyl-CoA dehydrogenase C-terminal domain-like"/>
    <property type="match status" value="1"/>
</dbReference>
<evidence type="ECO:0000259" key="8">
    <source>
        <dbReference type="Pfam" id="PF02770"/>
    </source>
</evidence>
<proteinExistence type="inferred from homology"/>
<dbReference type="Gene3D" id="2.40.110.10">
    <property type="entry name" value="Butyryl-CoA Dehydrogenase, subunit A, domain 2"/>
    <property type="match status" value="1"/>
</dbReference>
<dbReference type="PANTHER" id="PTHR42803:SF1">
    <property type="entry name" value="BROAD-SPECIFICITY LINEAR ACYL-COA DEHYDROGENASE FADE5"/>
    <property type="match status" value="1"/>
</dbReference>
<dbReference type="InterPro" id="IPR036250">
    <property type="entry name" value="AcylCo_DH-like_C"/>
</dbReference>
<comment type="cofactor">
    <cofactor evidence="1 6">
        <name>FAD</name>
        <dbReference type="ChEBI" id="CHEBI:57692"/>
    </cofactor>
</comment>
<dbReference type="Gene3D" id="1.10.540.10">
    <property type="entry name" value="Acyl-CoA dehydrogenase/oxidase, N-terminal domain"/>
    <property type="match status" value="1"/>
</dbReference>
<feature type="domain" description="Acyl-CoA dehydrogenase/oxidase N-terminal" evidence="9">
    <location>
        <begin position="89"/>
        <end position="167"/>
    </location>
</feature>
<name>A0A1H4YKA4_9PSED</name>
<comment type="caution">
    <text evidence="11">The sequence shown here is derived from an EMBL/GenBank/DDBJ whole genome shotgun (WGS) entry which is preliminary data.</text>
</comment>
<evidence type="ECO:0000313" key="12">
    <source>
        <dbReference type="Proteomes" id="UP000182179"/>
    </source>
</evidence>
<dbReference type="InterPro" id="IPR037069">
    <property type="entry name" value="AcylCoA_DH/ox_N_sf"/>
</dbReference>
<dbReference type="InterPro" id="IPR009100">
    <property type="entry name" value="AcylCoA_DH/oxidase_NM_dom_sf"/>
</dbReference>
<dbReference type="PANTHER" id="PTHR42803">
    <property type="entry name" value="ACYL-COA DEHYDROGENASE"/>
    <property type="match status" value="1"/>
</dbReference>
<dbReference type="InterPro" id="IPR046373">
    <property type="entry name" value="Acyl-CoA_Oxase/DH_mid-dom_sf"/>
</dbReference>
<dbReference type="Gene3D" id="1.20.140.10">
    <property type="entry name" value="Butyryl-CoA Dehydrogenase, subunit A, domain 3"/>
    <property type="match status" value="1"/>
</dbReference>
<feature type="domain" description="Acyl-CoA oxidase/dehydrogenase middle" evidence="8">
    <location>
        <begin position="173"/>
        <end position="281"/>
    </location>
</feature>
<keyword evidence="4 6" id="KW-0274">FAD</keyword>
<evidence type="ECO:0000256" key="3">
    <source>
        <dbReference type="ARBA" id="ARBA00022630"/>
    </source>
</evidence>
<dbReference type="InterPro" id="IPR052166">
    <property type="entry name" value="Diverse_Acyl-CoA_DH"/>
</dbReference>
<dbReference type="Proteomes" id="UP000182179">
    <property type="component" value="Unassembled WGS sequence"/>
</dbReference>
<dbReference type="InterPro" id="IPR013786">
    <property type="entry name" value="AcylCoA_DH/ox_N"/>
</dbReference>
<evidence type="ECO:0000256" key="6">
    <source>
        <dbReference type="RuleBase" id="RU362125"/>
    </source>
</evidence>
<dbReference type="Pfam" id="PF02771">
    <property type="entry name" value="Acyl-CoA_dh_N"/>
    <property type="match status" value="1"/>
</dbReference>
<keyword evidence="12" id="KW-1185">Reference proteome</keyword>
<keyword evidence="3 6" id="KW-0285">Flavoprotein</keyword>
<dbReference type="Pfam" id="PF02770">
    <property type="entry name" value="Acyl-CoA_dh_M"/>
    <property type="match status" value="1"/>
</dbReference>
<evidence type="ECO:0008006" key="13">
    <source>
        <dbReference type="Google" id="ProtNLM"/>
    </source>
</evidence>
<gene>
    <name evidence="11" type="ORF">SAMN04515675_0135</name>
</gene>
<dbReference type="Pfam" id="PF12806">
    <property type="entry name" value="Acyl-CoA_dh_C"/>
    <property type="match status" value="1"/>
</dbReference>
<evidence type="ECO:0000313" key="11">
    <source>
        <dbReference type="EMBL" id="SED17531.1"/>
    </source>
</evidence>
<feature type="domain" description="Acetyl-CoA dehydrogenase-like C-terminal" evidence="10">
    <location>
        <begin position="491"/>
        <end position="615"/>
    </location>
</feature>
<dbReference type="InterPro" id="IPR009075">
    <property type="entry name" value="AcylCo_DH/oxidase_C"/>
</dbReference>
<dbReference type="InterPro" id="IPR006091">
    <property type="entry name" value="Acyl-CoA_Oxase/DH_mid-dom"/>
</dbReference>
<sequence>MNDMSCLSAHRSSFKLDERDIHFQLFEVLRIQENVLQSKAFAHVDRVVCEQVIDAATKFARDYLGRSYQLADKEGCTRVSAVQVSAPPVYKKVWEAYTHAGLCALSAPPELGGTGTPYVLNQAVYGILYGADPAFCVYPGFNVGAIYLLLKHGTDLQQHQFCQALATPTMTASMVMTEPDAGSDVGAIRTRAIPMENGLYRIEGGKVFISSGMHDLTDNIVYFVLARVEGAVAGTRGLSCFVVTRYRLNEDGTPGEYNHVACDAVEGKMGLKGNATVQLSFGAEGHCYGTLLGQSEGMGLSQLMLLMNLARVATGTYAMGIASSAYYNAVEYARERIQGSSVRAVMAVPSNRLPIIEHMDVRRMLMDMKARVEGMRALVLKAAHYSSLAAAMRDAEGESKVLRKRYEALADLLTPVVKAWCSDQAWRVCETAIQVHGGYGYTSAFPVEQYCRDVKIMSIWEGTNYVQSADLIRSKLAMGKASKAFNGLRDEIRMVLDRRDSYPHFNDQFDALERALTVVANTLATFGAWLSAGHIEQIYLMATRFMGAFGDMLVGWLLLENALAAQAGLDDSPSATDADFYQGKLYAMRFFFRYEIAILDAKLNAISLVDDDFTQIQSAHFPVGR</sequence>
<evidence type="ECO:0000259" key="9">
    <source>
        <dbReference type="Pfam" id="PF02771"/>
    </source>
</evidence>
<feature type="domain" description="Acyl-CoA dehydrogenase/oxidase C-terminal" evidence="7">
    <location>
        <begin position="297"/>
        <end position="473"/>
    </location>
</feature>
<evidence type="ECO:0000259" key="7">
    <source>
        <dbReference type="Pfam" id="PF00441"/>
    </source>
</evidence>
<evidence type="ECO:0000256" key="2">
    <source>
        <dbReference type="ARBA" id="ARBA00009347"/>
    </source>
</evidence>
<dbReference type="RefSeq" id="WP_083374521.1">
    <property type="nucleotide sequence ID" value="NZ_FNTS01000002.1"/>
</dbReference>
<reference evidence="11 12" key="1">
    <citation type="submission" date="2016-10" db="EMBL/GenBank/DDBJ databases">
        <authorList>
            <person name="Varghese N."/>
            <person name="Submissions S."/>
        </authorList>
    </citation>
    <scope>NUCLEOTIDE SEQUENCE [LARGE SCALE GENOMIC DNA]</scope>
    <source>
        <strain evidence="11 12">BS2773</strain>
    </source>
</reference>
<evidence type="ECO:0000256" key="1">
    <source>
        <dbReference type="ARBA" id="ARBA00001974"/>
    </source>
</evidence>
<evidence type="ECO:0000259" key="10">
    <source>
        <dbReference type="Pfam" id="PF12806"/>
    </source>
</evidence>
<evidence type="ECO:0000256" key="5">
    <source>
        <dbReference type="ARBA" id="ARBA00023002"/>
    </source>
</evidence>
<dbReference type="InterPro" id="IPR025878">
    <property type="entry name" value="Acyl-CoA_dh-like_C_dom"/>
</dbReference>
<accession>A0A1H4YKA4</accession>
<evidence type="ECO:0000256" key="4">
    <source>
        <dbReference type="ARBA" id="ARBA00022827"/>
    </source>
</evidence>
<keyword evidence="5 6" id="KW-0560">Oxidoreductase</keyword>
<dbReference type="EMBL" id="FNTS01000002">
    <property type="protein sequence ID" value="SED17531.1"/>
    <property type="molecule type" value="Genomic_DNA"/>
</dbReference>
<protein>
    <recommendedName>
        <fullName evidence="13">Acyl-CoA dehydrogenase</fullName>
    </recommendedName>
</protein>
<dbReference type="Pfam" id="PF00441">
    <property type="entry name" value="Acyl-CoA_dh_1"/>
    <property type="match status" value="1"/>
</dbReference>
<dbReference type="SUPFAM" id="SSF56645">
    <property type="entry name" value="Acyl-CoA dehydrogenase NM domain-like"/>
    <property type="match status" value="1"/>
</dbReference>